<evidence type="ECO:0000259" key="2">
    <source>
        <dbReference type="Pfam" id="PF12146"/>
    </source>
</evidence>
<keyword evidence="4" id="KW-1185">Reference proteome</keyword>
<sequence length="293" mass="31026">MDFRWPPPPDGRPEQPPVSRGPRSGRPTMPTPPTELVATPHGVELEVLDSGSGAPVTVFAHGLGQGITETRPLGSGVIGRKIFPHLRGHGRSGAPGGTWTYADLARDLRAVADLTGATRALGISLGAAALARLVADNPTRFERLVFFLPAVLDKPRPAASRARLEALLAAVEEQDPSAIAEAVTPEIPAPMRGSSASWAYLRQRVDHLMHFGLGAGLASLPDEVPVPDPAVLSAVTVPALVIGARGDDLHPHEVARALADALPQAELHIYDRPGVLWTERADLRERVASFLNA</sequence>
<keyword evidence="3" id="KW-0378">Hydrolase</keyword>
<dbReference type="InterPro" id="IPR029058">
    <property type="entry name" value="AB_hydrolase_fold"/>
</dbReference>
<name>A0A8J3YQB3_9ACTN</name>
<evidence type="ECO:0000256" key="1">
    <source>
        <dbReference type="SAM" id="MobiDB-lite"/>
    </source>
</evidence>
<feature type="compositionally biased region" description="Pro residues" evidence="1">
    <location>
        <begin position="1"/>
        <end position="16"/>
    </location>
</feature>
<dbReference type="PANTHER" id="PTHR43433">
    <property type="entry name" value="HYDROLASE, ALPHA/BETA FOLD FAMILY PROTEIN"/>
    <property type="match status" value="1"/>
</dbReference>
<feature type="domain" description="Serine aminopeptidase S33" evidence="2">
    <location>
        <begin position="86"/>
        <end position="271"/>
    </location>
</feature>
<protein>
    <submittedName>
        <fullName evidence="3">Alpha/beta hydrolase</fullName>
    </submittedName>
</protein>
<dbReference type="RefSeq" id="WP_239153363.1">
    <property type="nucleotide sequence ID" value="NZ_BOPF01000021.1"/>
</dbReference>
<dbReference type="EMBL" id="BOPF01000021">
    <property type="protein sequence ID" value="GIJ48617.1"/>
    <property type="molecule type" value="Genomic_DNA"/>
</dbReference>
<gene>
    <name evidence="3" type="ORF">Val02_55030</name>
</gene>
<dbReference type="PANTHER" id="PTHR43433:SF5">
    <property type="entry name" value="AB HYDROLASE-1 DOMAIN-CONTAINING PROTEIN"/>
    <property type="match status" value="1"/>
</dbReference>
<proteinExistence type="predicted"/>
<dbReference type="Proteomes" id="UP000619260">
    <property type="component" value="Unassembled WGS sequence"/>
</dbReference>
<dbReference type="Gene3D" id="3.40.50.1820">
    <property type="entry name" value="alpha/beta hydrolase"/>
    <property type="match status" value="1"/>
</dbReference>
<evidence type="ECO:0000313" key="4">
    <source>
        <dbReference type="Proteomes" id="UP000619260"/>
    </source>
</evidence>
<dbReference type="Pfam" id="PF12146">
    <property type="entry name" value="Hydrolase_4"/>
    <property type="match status" value="1"/>
</dbReference>
<comment type="caution">
    <text evidence="3">The sequence shown here is derived from an EMBL/GenBank/DDBJ whole genome shotgun (WGS) entry which is preliminary data.</text>
</comment>
<dbReference type="SUPFAM" id="SSF53474">
    <property type="entry name" value="alpha/beta-Hydrolases"/>
    <property type="match status" value="1"/>
</dbReference>
<dbReference type="InterPro" id="IPR022742">
    <property type="entry name" value="Hydrolase_4"/>
</dbReference>
<dbReference type="GO" id="GO:0016787">
    <property type="term" value="F:hydrolase activity"/>
    <property type="evidence" value="ECO:0007669"/>
    <property type="project" value="UniProtKB-KW"/>
</dbReference>
<feature type="compositionally biased region" description="Low complexity" evidence="1">
    <location>
        <begin position="17"/>
        <end position="27"/>
    </location>
</feature>
<evidence type="ECO:0000313" key="3">
    <source>
        <dbReference type="EMBL" id="GIJ48617.1"/>
    </source>
</evidence>
<feature type="region of interest" description="Disordered" evidence="1">
    <location>
        <begin position="1"/>
        <end position="34"/>
    </location>
</feature>
<dbReference type="InterPro" id="IPR050471">
    <property type="entry name" value="AB_hydrolase"/>
</dbReference>
<reference evidence="3" key="1">
    <citation type="submission" date="2021-01" db="EMBL/GenBank/DDBJ databases">
        <title>Whole genome shotgun sequence of Virgisporangium aliadipatigenens NBRC 105644.</title>
        <authorList>
            <person name="Komaki H."/>
            <person name="Tamura T."/>
        </authorList>
    </citation>
    <scope>NUCLEOTIDE SEQUENCE</scope>
    <source>
        <strain evidence="3">NBRC 105644</strain>
    </source>
</reference>
<organism evidence="3 4">
    <name type="scientific">Virgisporangium aliadipatigenens</name>
    <dbReference type="NCBI Taxonomy" id="741659"/>
    <lineage>
        <taxon>Bacteria</taxon>
        <taxon>Bacillati</taxon>
        <taxon>Actinomycetota</taxon>
        <taxon>Actinomycetes</taxon>
        <taxon>Micromonosporales</taxon>
        <taxon>Micromonosporaceae</taxon>
        <taxon>Virgisporangium</taxon>
    </lineage>
</organism>
<accession>A0A8J3YQB3</accession>
<dbReference type="AlphaFoldDB" id="A0A8J3YQB3"/>